<accession>A0ABP9SPC2</accession>
<reference evidence="2" key="1">
    <citation type="journal article" date="2019" name="Int. J. Syst. Evol. Microbiol.">
        <title>The Global Catalogue of Microorganisms (GCM) 10K type strain sequencing project: providing services to taxonomists for standard genome sequencing and annotation.</title>
        <authorList>
            <consortium name="The Broad Institute Genomics Platform"/>
            <consortium name="The Broad Institute Genome Sequencing Center for Infectious Disease"/>
            <person name="Wu L."/>
            <person name="Ma J."/>
        </authorList>
    </citation>
    <scope>NUCLEOTIDE SEQUENCE [LARGE SCALE GENOMIC DNA]</scope>
    <source>
        <strain evidence="2">JCM 18514</strain>
    </source>
</reference>
<evidence type="ECO:0000313" key="2">
    <source>
        <dbReference type="Proteomes" id="UP001500200"/>
    </source>
</evidence>
<dbReference type="Proteomes" id="UP001500200">
    <property type="component" value="Unassembled WGS sequence"/>
</dbReference>
<comment type="caution">
    <text evidence="1">The sequence shown here is derived from an EMBL/GenBank/DDBJ whole genome shotgun (WGS) entry which is preliminary data.</text>
</comment>
<name>A0ABP9SPC2_9MICC</name>
<dbReference type="EMBL" id="BAABKK010000026">
    <property type="protein sequence ID" value="GAA5198774.1"/>
    <property type="molecule type" value="Genomic_DNA"/>
</dbReference>
<gene>
    <name evidence="1" type="ORF">GCM10023346_36840</name>
</gene>
<proteinExistence type="predicted"/>
<protein>
    <submittedName>
        <fullName evidence="1">Uncharacterized protein</fullName>
    </submittedName>
</protein>
<evidence type="ECO:0000313" key="1">
    <source>
        <dbReference type="EMBL" id="GAA5198774.1"/>
    </source>
</evidence>
<keyword evidence="2" id="KW-1185">Reference proteome</keyword>
<organism evidence="1 2">
    <name type="scientific">Arthrobacter gyeryongensis</name>
    <dbReference type="NCBI Taxonomy" id="1650592"/>
    <lineage>
        <taxon>Bacteria</taxon>
        <taxon>Bacillati</taxon>
        <taxon>Actinomycetota</taxon>
        <taxon>Actinomycetes</taxon>
        <taxon>Micrococcales</taxon>
        <taxon>Micrococcaceae</taxon>
        <taxon>Arthrobacter</taxon>
    </lineage>
</organism>
<sequence>MVPAPFYAGALAHSNGLDCTLLDTADDPELLDSLRTAVRTARIKVLRMVNTQLIELYWAIGQGVRLQ</sequence>